<dbReference type="Gene3D" id="3.30.70.20">
    <property type="match status" value="3"/>
</dbReference>
<dbReference type="GO" id="GO:0051539">
    <property type="term" value="F:4 iron, 4 sulfur cluster binding"/>
    <property type="evidence" value="ECO:0007669"/>
    <property type="project" value="UniProtKB-KW"/>
</dbReference>
<evidence type="ECO:0000313" key="6">
    <source>
        <dbReference type="EMBL" id="HCW94113.1"/>
    </source>
</evidence>
<dbReference type="InterPro" id="IPR017896">
    <property type="entry name" value="4Fe4S_Fe-S-bd"/>
</dbReference>
<feature type="domain" description="4Fe-4S ferredoxin-type" evidence="5">
    <location>
        <begin position="239"/>
        <end position="268"/>
    </location>
</feature>
<evidence type="ECO:0000256" key="1">
    <source>
        <dbReference type="ARBA" id="ARBA00022485"/>
    </source>
</evidence>
<dbReference type="PANTHER" id="PTHR43687:SF1">
    <property type="entry name" value="FERREDOXIN III"/>
    <property type="match status" value="1"/>
</dbReference>
<dbReference type="InterPro" id="IPR050572">
    <property type="entry name" value="Fe-S_Ferredoxin"/>
</dbReference>
<keyword evidence="4" id="KW-0411">Iron-sulfur</keyword>
<dbReference type="InterPro" id="IPR017900">
    <property type="entry name" value="4Fe4S_Fe_S_CS"/>
</dbReference>
<comment type="caution">
    <text evidence="6">The sequence shown here is derived from an EMBL/GenBank/DDBJ whole genome shotgun (WGS) entry which is preliminary data.</text>
</comment>
<reference evidence="6 7" key="1">
    <citation type="journal article" date="2018" name="Nat. Biotechnol.">
        <title>A standardized bacterial taxonomy based on genome phylogeny substantially revises the tree of life.</title>
        <authorList>
            <person name="Parks D.H."/>
            <person name="Chuvochina M."/>
            <person name="Waite D.W."/>
            <person name="Rinke C."/>
            <person name="Skarshewski A."/>
            <person name="Chaumeil P.A."/>
            <person name="Hugenholtz P."/>
        </authorList>
    </citation>
    <scope>NUCLEOTIDE SEQUENCE [LARGE SCALE GENOMIC DNA]</scope>
    <source>
        <strain evidence="6">UBA8672</strain>
    </source>
</reference>
<dbReference type="GO" id="GO:0046872">
    <property type="term" value="F:metal ion binding"/>
    <property type="evidence" value="ECO:0007669"/>
    <property type="project" value="UniProtKB-KW"/>
</dbReference>
<accession>A0A3D5QEF5</accession>
<dbReference type="PANTHER" id="PTHR43687">
    <property type="entry name" value="ADENYLYLSULFATE REDUCTASE, BETA SUBUNIT"/>
    <property type="match status" value="1"/>
</dbReference>
<evidence type="ECO:0000256" key="4">
    <source>
        <dbReference type="ARBA" id="ARBA00023014"/>
    </source>
</evidence>
<evidence type="ECO:0000313" key="7">
    <source>
        <dbReference type="Proteomes" id="UP000262325"/>
    </source>
</evidence>
<gene>
    <name evidence="6" type="ORF">DHM44_10590</name>
</gene>
<dbReference type="Pfam" id="PF00037">
    <property type="entry name" value="Fer4"/>
    <property type="match status" value="2"/>
</dbReference>
<dbReference type="Pfam" id="PF12838">
    <property type="entry name" value="Fer4_7"/>
    <property type="match status" value="1"/>
</dbReference>
<dbReference type="AlphaFoldDB" id="A0A3D5QEF5"/>
<evidence type="ECO:0000256" key="3">
    <source>
        <dbReference type="ARBA" id="ARBA00023004"/>
    </source>
</evidence>
<dbReference type="PROSITE" id="PS51379">
    <property type="entry name" value="4FE4S_FER_2"/>
    <property type="match status" value="5"/>
</dbReference>
<organism evidence="6 7">
    <name type="scientific">Flexistipes sinusarabici</name>
    <dbReference type="NCBI Taxonomy" id="2352"/>
    <lineage>
        <taxon>Bacteria</taxon>
        <taxon>Pseudomonadati</taxon>
        <taxon>Deferribacterota</taxon>
        <taxon>Deferribacteres</taxon>
        <taxon>Deferribacterales</taxon>
        <taxon>Flexistipitaceae</taxon>
        <taxon>Flexistipes</taxon>
    </lineage>
</organism>
<feature type="domain" description="4Fe-4S ferredoxin-type" evidence="5">
    <location>
        <begin position="126"/>
        <end position="155"/>
    </location>
</feature>
<evidence type="ECO:0000256" key="2">
    <source>
        <dbReference type="ARBA" id="ARBA00022723"/>
    </source>
</evidence>
<keyword evidence="1" id="KW-0004">4Fe-4S</keyword>
<feature type="domain" description="4Fe-4S ferredoxin-type" evidence="5">
    <location>
        <begin position="464"/>
        <end position="493"/>
    </location>
</feature>
<proteinExistence type="predicted"/>
<dbReference type="PROSITE" id="PS00198">
    <property type="entry name" value="4FE4S_FER_1"/>
    <property type="match status" value="4"/>
</dbReference>
<dbReference type="SUPFAM" id="SSF54862">
    <property type="entry name" value="4Fe-4S ferredoxins"/>
    <property type="match status" value="2"/>
</dbReference>
<keyword evidence="3" id="KW-0408">Iron</keyword>
<dbReference type="Pfam" id="PF12800">
    <property type="entry name" value="Fer4_4"/>
    <property type="match status" value="1"/>
</dbReference>
<keyword evidence="2" id="KW-0479">Metal-binding</keyword>
<protein>
    <recommendedName>
        <fullName evidence="5">4Fe-4S ferredoxin-type domain-containing protein</fullName>
    </recommendedName>
</protein>
<dbReference type="Proteomes" id="UP000262325">
    <property type="component" value="Unassembled WGS sequence"/>
</dbReference>
<sequence>MWYNLQFFRDVRMFPKTLFKNFNYIHFPAERKATMLEIPPKAVVMAENEEMLEKFTTVYSGVLDIIPIVTGKTKSGGEFYSAVNHELSGSFPEIQVKCECRYPLNEDLCTLCGECVIACPLDAIDEEISIDFTKCDYCGKCVDTCPENAIDLYRYENHIFDAPQVLFLDDNKKINEYSEINGVYHLDEKEELFANIGTFQIEQSVSHNKEICQYNGRLDLGCQRCMEACEYKAVRKSSNGIEVDHFACEDCGQCISVCPTGAMQSEDVSDEAFGDLIYEKLQEQGGDYRHVIFVQESDTVFFYKNYYDKITEDVLLVILPNVYILNIFHFLLLLRLGIANIHVFQEIFKESGLYKHIQFTNALSSYAFSGRKIVSKGQAPEFSEEKDKLFTSDFTFPGYKNKRKFLAPILRDIYEKSENKRVLLQENILNTFGSVVCDEKKCSLCLACLNHCKIGSLMADSSNYTLSHIAANCIQCRICLNVCPENALELVAGLLLDEEFFQPRILAKDEPVACAECGKVFGNRKSLEQVRNKLKSAGRFEDEMELLDYCDKCRVKKQLEVG</sequence>
<feature type="domain" description="4Fe-4S ferredoxin-type" evidence="5">
    <location>
        <begin position="100"/>
        <end position="125"/>
    </location>
</feature>
<dbReference type="EMBL" id="DPPF01000226">
    <property type="protein sequence ID" value="HCW94113.1"/>
    <property type="molecule type" value="Genomic_DNA"/>
</dbReference>
<name>A0A3D5QEF5_FLESI</name>
<evidence type="ECO:0000259" key="5">
    <source>
        <dbReference type="PROSITE" id="PS51379"/>
    </source>
</evidence>
<feature type="domain" description="4Fe-4S ferredoxin-type" evidence="5">
    <location>
        <begin position="433"/>
        <end position="462"/>
    </location>
</feature>